<dbReference type="PANTHER" id="PTHR43212:SF3">
    <property type="entry name" value="QUERCETIN 2,3-DIOXYGENASE"/>
    <property type="match status" value="1"/>
</dbReference>
<evidence type="ECO:0000256" key="1">
    <source>
        <dbReference type="ARBA" id="ARBA00008416"/>
    </source>
</evidence>
<evidence type="ECO:0000256" key="2">
    <source>
        <dbReference type="RuleBase" id="RU003457"/>
    </source>
</evidence>
<name>A0AAU6WNQ4_9FLAO</name>
<dbReference type="EMBL" id="CP154834">
    <property type="protein sequence ID" value="XAO73602.1"/>
    <property type="molecule type" value="Genomic_DNA"/>
</dbReference>
<dbReference type="RefSeq" id="WP_345766031.1">
    <property type="nucleotide sequence ID" value="NZ_CP154834.1"/>
</dbReference>
<dbReference type="Proteomes" id="UP001463665">
    <property type="component" value="Chromosome"/>
</dbReference>
<dbReference type="InterPro" id="IPR011051">
    <property type="entry name" value="RmlC_Cupin_sf"/>
</dbReference>
<dbReference type="Pfam" id="PF02678">
    <property type="entry name" value="Pirin"/>
    <property type="match status" value="1"/>
</dbReference>
<dbReference type="Gene3D" id="2.60.120.10">
    <property type="entry name" value="Jelly Rolls"/>
    <property type="match status" value="2"/>
</dbReference>
<dbReference type="SUPFAM" id="SSF51182">
    <property type="entry name" value="RmlC-like cupins"/>
    <property type="match status" value="1"/>
</dbReference>
<feature type="domain" description="Quercetin 2,3-dioxygenase C-terminal cupin" evidence="4">
    <location>
        <begin position="252"/>
        <end position="338"/>
    </location>
</feature>
<dbReference type="InterPro" id="IPR041602">
    <property type="entry name" value="Quercetinase_C"/>
</dbReference>
<dbReference type="InterPro" id="IPR012093">
    <property type="entry name" value="Pirin"/>
</dbReference>
<evidence type="ECO:0000313" key="6">
    <source>
        <dbReference type="Proteomes" id="UP001463665"/>
    </source>
</evidence>
<proteinExistence type="inferred from homology"/>
<evidence type="ECO:0000259" key="4">
    <source>
        <dbReference type="Pfam" id="PF17954"/>
    </source>
</evidence>
<dbReference type="AlphaFoldDB" id="A0AAU6WNQ4"/>
<feature type="domain" description="Pirin N-terminal" evidence="3">
    <location>
        <begin position="120"/>
        <end position="224"/>
    </location>
</feature>
<evidence type="ECO:0000313" key="5">
    <source>
        <dbReference type="EMBL" id="XAO73602.1"/>
    </source>
</evidence>
<protein>
    <submittedName>
        <fullName evidence="5">Pirin family protein</fullName>
    </submittedName>
</protein>
<dbReference type="Pfam" id="PF17954">
    <property type="entry name" value="Pirin_C_2"/>
    <property type="match status" value="1"/>
</dbReference>
<accession>A0AAU6WNQ4</accession>
<dbReference type="CDD" id="cd02910">
    <property type="entry name" value="cupin_Yhhw_N"/>
    <property type="match status" value="1"/>
</dbReference>
<organism evidence="5 6">
    <name type="scientific">Chryseobacterium endophyticum</name>
    <dbReference type="NCBI Taxonomy" id="1854762"/>
    <lineage>
        <taxon>Bacteria</taxon>
        <taxon>Pseudomonadati</taxon>
        <taxon>Bacteroidota</taxon>
        <taxon>Flavobacteriia</taxon>
        <taxon>Flavobacteriales</taxon>
        <taxon>Weeksellaceae</taxon>
        <taxon>Chryseobacterium group</taxon>
        <taxon>Chryseobacterium</taxon>
    </lineage>
</organism>
<dbReference type="InterPro" id="IPR014710">
    <property type="entry name" value="RmlC-like_jellyroll"/>
</dbReference>
<sequence>MKKLNFLVIGKNQEILDTLKRVIEKNEGWNANILIDEEQSRDFITTHEVDIVLLSSGLEDRFEKDIKAFCKNLDKKVNVIEHYGGGSGLLRSEVEELYAERRDPEKRVVHRAGSGGITDMGWVSGEKTFSFSEFYDPERIRFGALRVLNDDSIEAGKGFGTHPHDNMEIISIALEGTLIHEDNLGNRTEIKGGDVQVMSAGTGVMHSEFGKEGSGFGKFLQIWIYPNQRNVTPRYDQMTLDPAKSKNRFQQILSPDPEDDGIWIYQEAWFHLGYFENHTETLYEIKKEGNGVYAFIIKGSAEIDGEHLGAKDGFGISGISDLKIKVTSENTEILLMDVPMVK</sequence>
<comment type="similarity">
    <text evidence="1 2">Belongs to the pirin family.</text>
</comment>
<evidence type="ECO:0000259" key="3">
    <source>
        <dbReference type="Pfam" id="PF02678"/>
    </source>
</evidence>
<dbReference type="InterPro" id="IPR003829">
    <property type="entry name" value="Pirin_N_dom"/>
</dbReference>
<reference evidence="5 6" key="1">
    <citation type="submission" date="2024-04" db="EMBL/GenBank/DDBJ databases">
        <title>Genome sequencing and assembly of rice foliar adapted Chryseobacterium endophyticum OsEnb-ALM-A6.</title>
        <authorList>
            <person name="Kumar S."/>
            <person name="Javed M."/>
            <person name="Chouhan V."/>
            <person name="Charishma K."/>
            <person name="Patel A."/>
            <person name="Kumar M."/>
            <person name="Sahu K.P."/>
            <person name="Kumar A."/>
        </authorList>
    </citation>
    <scope>NUCLEOTIDE SEQUENCE [LARGE SCALE GENOMIC DNA]</scope>
    <source>
        <strain evidence="5 6">OsEnb-ALM-A6</strain>
    </source>
</reference>
<gene>
    <name evidence="5" type="ORF">AAFP95_18040</name>
</gene>
<keyword evidence="6" id="KW-1185">Reference proteome</keyword>
<dbReference type="PANTHER" id="PTHR43212">
    <property type="entry name" value="QUERCETIN 2,3-DIOXYGENASE"/>
    <property type="match status" value="1"/>
</dbReference>